<evidence type="ECO:0000256" key="2">
    <source>
        <dbReference type="ARBA" id="ARBA00022695"/>
    </source>
</evidence>
<protein>
    <recommendedName>
        <fullName evidence="7">Reverse transcriptase RNase H-like domain-containing protein</fullName>
    </recommendedName>
</protein>
<name>A0AAV0Y2B1_9HEMI</name>
<comment type="caution">
    <text evidence="8">The sequence shown here is derived from an EMBL/GenBank/DDBJ whole genome shotgun (WGS) entry which is preliminary data.</text>
</comment>
<evidence type="ECO:0000256" key="5">
    <source>
        <dbReference type="ARBA" id="ARBA00022801"/>
    </source>
</evidence>
<dbReference type="PANTHER" id="PTHR37984:SF5">
    <property type="entry name" value="PROTEIN NYNRIN-LIKE"/>
    <property type="match status" value="1"/>
</dbReference>
<dbReference type="GO" id="GO:0016787">
    <property type="term" value="F:hydrolase activity"/>
    <property type="evidence" value="ECO:0007669"/>
    <property type="project" value="UniProtKB-KW"/>
</dbReference>
<organism evidence="8 9">
    <name type="scientific">Macrosiphum euphorbiae</name>
    <name type="common">potato aphid</name>
    <dbReference type="NCBI Taxonomy" id="13131"/>
    <lineage>
        <taxon>Eukaryota</taxon>
        <taxon>Metazoa</taxon>
        <taxon>Ecdysozoa</taxon>
        <taxon>Arthropoda</taxon>
        <taxon>Hexapoda</taxon>
        <taxon>Insecta</taxon>
        <taxon>Pterygota</taxon>
        <taxon>Neoptera</taxon>
        <taxon>Paraneoptera</taxon>
        <taxon>Hemiptera</taxon>
        <taxon>Sternorrhyncha</taxon>
        <taxon>Aphidomorpha</taxon>
        <taxon>Aphidoidea</taxon>
        <taxon>Aphididae</taxon>
        <taxon>Macrosiphini</taxon>
        <taxon>Macrosiphum</taxon>
    </lineage>
</organism>
<dbReference type="GO" id="GO:0003964">
    <property type="term" value="F:RNA-directed DNA polymerase activity"/>
    <property type="evidence" value="ECO:0007669"/>
    <property type="project" value="UniProtKB-KW"/>
</dbReference>
<keyword evidence="9" id="KW-1185">Reference proteome</keyword>
<keyword evidence="5" id="KW-0378">Hydrolase</keyword>
<evidence type="ECO:0000256" key="3">
    <source>
        <dbReference type="ARBA" id="ARBA00022722"/>
    </source>
</evidence>
<dbReference type="Proteomes" id="UP001160148">
    <property type="component" value="Unassembled WGS sequence"/>
</dbReference>
<evidence type="ECO:0000256" key="1">
    <source>
        <dbReference type="ARBA" id="ARBA00022679"/>
    </source>
</evidence>
<evidence type="ECO:0000313" key="9">
    <source>
        <dbReference type="Proteomes" id="UP001160148"/>
    </source>
</evidence>
<accession>A0AAV0Y2B1</accession>
<dbReference type="InterPro" id="IPR041373">
    <property type="entry name" value="RT_RNaseH"/>
</dbReference>
<keyword evidence="6" id="KW-0695">RNA-directed DNA polymerase</keyword>
<dbReference type="InterPro" id="IPR043502">
    <property type="entry name" value="DNA/RNA_pol_sf"/>
</dbReference>
<keyword evidence="2" id="KW-0548">Nucleotidyltransferase</keyword>
<dbReference type="Gene3D" id="3.10.20.370">
    <property type="match status" value="1"/>
</dbReference>
<dbReference type="GO" id="GO:0004519">
    <property type="term" value="F:endonuclease activity"/>
    <property type="evidence" value="ECO:0007669"/>
    <property type="project" value="UniProtKB-KW"/>
</dbReference>
<dbReference type="EMBL" id="CARXXK010001250">
    <property type="protein sequence ID" value="CAI6374995.1"/>
    <property type="molecule type" value="Genomic_DNA"/>
</dbReference>
<dbReference type="SUPFAM" id="SSF56672">
    <property type="entry name" value="DNA/RNA polymerases"/>
    <property type="match status" value="1"/>
</dbReference>
<dbReference type="Pfam" id="PF17917">
    <property type="entry name" value="RT_RNaseH"/>
    <property type="match status" value="1"/>
</dbReference>
<dbReference type="AlphaFoldDB" id="A0AAV0Y2B1"/>
<sequence length="204" mass="24063">MFDLYRLKMPFGLKTALAEPILQYPDFDKDFLLASDASNYAVGWILSQGKMGNDKPIAYALRVLNSSEINYFTIEKECLCILFAIKHFRPYLWGKRFKIVTDHRPLVWLFNVSDMNSRLTRWRILLREFDYEIVYKPGTEHSNADALLRIYVIKNLDTMSFDEFMNSNNAYLNNNIEEINETYNDMPCYYDIILTLTADVQLKM</sequence>
<dbReference type="PANTHER" id="PTHR37984">
    <property type="entry name" value="PROTEIN CBG26694"/>
    <property type="match status" value="1"/>
</dbReference>
<reference evidence="8 9" key="1">
    <citation type="submission" date="2023-01" db="EMBL/GenBank/DDBJ databases">
        <authorList>
            <person name="Whitehead M."/>
        </authorList>
    </citation>
    <scope>NUCLEOTIDE SEQUENCE [LARGE SCALE GENOMIC DNA]</scope>
</reference>
<keyword evidence="4" id="KW-0255">Endonuclease</keyword>
<dbReference type="InterPro" id="IPR050951">
    <property type="entry name" value="Retrovirus_Pol_polyprotein"/>
</dbReference>
<evidence type="ECO:0000256" key="6">
    <source>
        <dbReference type="ARBA" id="ARBA00022918"/>
    </source>
</evidence>
<gene>
    <name evidence="8" type="ORF">MEUPH1_LOCUS28551</name>
</gene>
<evidence type="ECO:0000313" key="8">
    <source>
        <dbReference type="EMBL" id="CAI6374995.1"/>
    </source>
</evidence>
<dbReference type="FunFam" id="3.10.20.370:FF:000001">
    <property type="entry name" value="Retrovirus-related Pol polyprotein from transposon 17.6-like protein"/>
    <property type="match status" value="1"/>
</dbReference>
<dbReference type="CDD" id="cd09274">
    <property type="entry name" value="RNase_HI_RT_Ty3"/>
    <property type="match status" value="1"/>
</dbReference>
<evidence type="ECO:0000256" key="4">
    <source>
        <dbReference type="ARBA" id="ARBA00022759"/>
    </source>
</evidence>
<proteinExistence type="predicted"/>
<keyword evidence="1" id="KW-0808">Transferase</keyword>
<keyword evidence="3" id="KW-0540">Nuclease</keyword>
<feature type="domain" description="Reverse transcriptase RNase H-like" evidence="7">
    <location>
        <begin position="26"/>
        <end position="129"/>
    </location>
</feature>
<evidence type="ECO:0000259" key="7">
    <source>
        <dbReference type="Pfam" id="PF17917"/>
    </source>
</evidence>